<name>A0A4R6S5M6_LABRH</name>
<keyword evidence="4 7" id="KW-0812">Transmembrane</keyword>
<evidence type="ECO:0000313" key="9">
    <source>
        <dbReference type="EMBL" id="TDP95040.1"/>
    </source>
</evidence>
<feature type="domain" description="EccD-like transmembrane" evidence="8">
    <location>
        <begin position="107"/>
        <end position="446"/>
    </location>
</feature>
<dbReference type="Pfam" id="PF19053">
    <property type="entry name" value="EccD"/>
    <property type="match status" value="1"/>
</dbReference>
<evidence type="ECO:0000259" key="8">
    <source>
        <dbReference type="Pfam" id="PF19053"/>
    </source>
</evidence>
<dbReference type="Pfam" id="PF08817">
    <property type="entry name" value="YukD"/>
    <property type="match status" value="1"/>
</dbReference>
<feature type="transmembrane region" description="Helical" evidence="7">
    <location>
        <begin position="384"/>
        <end position="403"/>
    </location>
</feature>
<dbReference type="AlphaFoldDB" id="A0A4R6S5M6"/>
<feature type="transmembrane region" description="Helical" evidence="7">
    <location>
        <begin position="219"/>
        <end position="238"/>
    </location>
</feature>
<feature type="transmembrane region" description="Helical" evidence="7">
    <location>
        <begin position="109"/>
        <end position="129"/>
    </location>
</feature>
<evidence type="ECO:0000313" key="10">
    <source>
        <dbReference type="Proteomes" id="UP000295444"/>
    </source>
</evidence>
<evidence type="ECO:0000256" key="3">
    <source>
        <dbReference type="ARBA" id="ARBA00022475"/>
    </source>
</evidence>
<feature type="transmembrane region" description="Helical" evidence="7">
    <location>
        <begin position="244"/>
        <end position="265"/>
    </location>
</feature>
<dbReference type="EMBL" id="SNXZ01000005">
    <property type="protein sequence ID" value="TDP95040.1"/>
    <property type="molecule type" value="Genomic_DNA"/>
</dbReference>
<dbReference type="InterPro" id="IPR006707">
    <property type="entry name" value="T7SS_EccD"/>
</dbReference>
<feature type="transmembrane region" description="Helical" evidence="7">
    <location>
        <begin position="424"/>
        <end position="444"/>
    </location>
</feature>
<gene>
    <name evidence="9" type="ORF">EV186_105272</name>
</gene>
<proteinExistence type="inferred from homology"/>
<feature type="transmembrane region" description="Helical" evidence="7">
    <location>
        <begin position="332"/>
        <end position="347"/>
    </location>
</feature>
<keyword evidence="3" id="KW-1003">Cell membrane</keyword>
<dbReference type="PIRSF" id="PIRSF017804">
    <property type="entry name" value="Secretion_EccD1"/>
    <property type="match status" value="1"/>
</dbReference>
<evidence type="ECO:0000256" key="6">
    <source>
        <dbReference type="ARBA" id="ARBA00023136"/>
    </source>
</evidence>
<protein>
    <submittedName>
        <fullName evidence="9">Type VII secretion integral membrane protein EccD</fullName>
    </submittedName>
</protein>
<keyword evidence="5 7" id="KW-1133">Transmembrane helix</keyword>
<dbReference type="Proteomes" id="UP000295444">
    <property type="component" value="Unassembled WGS sequence"/>
</dbReference>
<keyword evidence="6 7" id="KW-0472">Membrane</keyword>
<feature type="transmembrane region" description="Helical" evidence="7">
    <location>
        <begin position="359"/>
        <end position="378"/>
    </location>
</feature>
<feature type="transmembrane region" description="Helical" evidence="7">
    <location>
        <begin position="194"/>
        <end position="214"/>
    </location>
</feature>
<feature type="transmembrane region" description="Helical" evidence="7">
    <location>
        <begin position="160"/>
        <end position="182"/>
    </location>
</feature>
<comment type="subcellular location">
    <subcellularLocation>
        <location evidence="1">Cell membrane</location>
        <topology evidence="1">Multi-pass membrane protein</topology>
    </subcellularLocation>
</comment>
<keyword evidence="10" id="KW-1185">Reference proteome</keyword>
<evidence type="ECO:0000256" key="4">
    <source>
        <dbReference type="ARBA" id="ARBA00022692"/>
    </source>
</evidence>
<feature type="transmembrane region" description="Helical" evidence="7">
    <location>
        <begin position="306"/>
        <end position="326"/>
    </location>
</feature>
<evidence type="ECO:0000256" key="5">
    <source>
        <dbReference type="ARBA" id="ARBA00022989"/>
    </source>
</evidence>
<organism evidence="9 10">
    <name type="scientific">Labedaea rhizosphaerae</name>
    <dbReference type="NCBI Taxonomy" id="598644"/>
    <lineage>
        <taxon>Bacteria</taxon>
        <taxon>Bacillati</taxon>
        <taxon>Actinomycetota</taxon>
        <taxon>Actinomycetes</taxon>
        <taxon>Pseudonocardiales</taxon>
        <taxon>Pseudonocardiaceae</taxon>
        <taxon>Labedaea</taxon>
    </lineage>
</organism>
<accession>A0A4R6S5M6</accession>
<dbReference type="NCBIfam" id="TIGR03920">
    <property type="entry name" value="T7SS_EccD"/>
    <property type="match status" value="1"/>
</dbReference>
<evidence type="ECO:0000256" key="7">
    <source>
        <dbReference type="SAM" id="Phobius"/>
    </source>
</evidence>
<evidence type="ECO:0000256" key="1">
    <source>
        <dbReference type="ARBA" id="ARBA00004651"/>
    </source>
</evidence>
<dbReference type="GO" id="GO:0005886">
    <property type="term" value="C:plasma membrane"/>
    <property type="evidence" value="ECO:0007669"/>
    <property type="project" value="UniProtKB-SubCell"/>
</dbReference>
<sequence>MVAPRARMDVGLPLECTVAELVPQLVRMAGAPAHPTADSSGWVLSRVGEQPLSPGLTVSAASLRDGEVLNLRPRPKYEAPLLFDDVVDAIASAAQSRRGAWRPRVGRRLGVGAAVALVIGAALFLVAAWEGTSRLAIGAGVLAICLLVVGGALERALGDPGAASACCGGGLFVAFLAGTSALPPHTVWPLEVDSLAVGFGVVTVYGAVAAMVVVHRLAWFAAAAAAAAGGALITSSVLLFDAELAHAVTIATVVVTALTAMAPMISLRLARIPLPHVPADMESFREDEQPALGSEVLGVTSMAAQILTGLVTALGSIAIGCCAVLLAQPGWFWLYVLIGLVGLAWILRSRSYAGAAQRVAPVVVGLVILTGLGTRMAITLDTDWLIVGAALLVLAAALCLFYASRVVRNVHSPFRARWLDWLEYLVLIAFVPVGGAVLGLYNGVRDAVS</sequence>
<evidence type="ECO:0000256" key="2">
    <source>
        <dbReference type="ARBA" id="ARBA00006162"/>
    </source>
</evidence>
<dbReference type="InterPro" id="IPR044049">
    <property type="entry name" value="EccD_transm"/>
</dbReference>
<dbReference type="Gene3D" id="3.10.20.90">
    <property type="entry name" value="Phosphatidylinositol 3-kinase Catalytic Subunit, Chain A, domain 1"/>
    <property type="match status" value="1"/>
</dbReference>
<reference evidence="9 10" key="1">
    <citation type="submission" date="2019-03" db="EMBL/GenBank/DDBJ databases">
        <title>Genomic Encyclopedia of Type Strains, Phase IV (KMG-IV): sequencing the most valuable type-strain genomes for metagenomic binning, comparative biology and taxonomic classification.</title>
        <authorList>
            <person name="Goeker M."/>
        </authorList>
    </citation>
    <scope>NUCLEOTIDE SEQUENCE [LARGE SCALE GENOMIC DNA]</scope>
    <source>
        <strain evidence="9 10">DSM 45361</strain>
    </source>
</reference>
<comment type="similarity">
    <text evidence="2">Belongs to the EccD/Snm4 family.</text>
</comment>
<dbReference type="InterPro" id="IPR024962">
    <property type="entry name" value="YukD-like"/>
</dbReference>
<feature type="transmembrane region" description="Helical" evidence="7">
    <location>
        <begin position="135"/>
        <end position="153"/>
    </location>
</feature>
<comment type="caution">
    <text evidence="9">The sequence shown here is derived from an EMBL/GenBank/DDBJ whole genome shotgun (WGS) entry which is preliminary data.</text>
</comment>